<comment type="caution">
    <text evidence="2">The sequence shown here is derived from an EMBL/GenBank/DDBJ whole genome shotgun (WGS) entry which is preliminary data.</text>
</comment>
<name>A0A5D3B530_9TREE</name>
<dbReference type="EMBL" id="NIDF01000014">
    <property type="protein sequence ID" value="TYJ57253.1"/>
    <property type="molecule type" value="Genomic_DNA"/>
</dbReference>
<organism evidence="2 3">
    <name type="scientific">Cryptococcus floricola</name>
    <dbReference type="NCBI Taxonomy" id="2591691"/>
    <lineage>
        <taxon>Eukaryota</taxon>
        <taxon>Fungi</taxon>
        <taxon>Dikarya</taxon>
        <taxon>Basidiomycota</taxon>
        <taxon>Agaricomycotina</taxon>
        <taxon>Tremellomycetes</taxon>
        <taxon>Tremellales</taxon>
        <taxon>Cryptococcaceae</taxon>
        <taxon>Cryptococcus</taxon>
    </lineage>
</organism>
<reference evidence="2 3" key="1">
    <citation type="submission" date="2017-05" db="EMBL/GenBank/DDBJ databases">
        <title>The Genome Sequence of Tsuchiyaea wingfieldii DSM 27421.</title>
        <authorList>
            <person name="Cuomo C."/>
            <person name="Passer A."/>
            <person name="Billmyre B."/>
            <person name="Heitman J."/>
        </authorList>
    </citation>
    <scope>NUCLEOTIDE SEQUENCE [LARGE SCALE GENOMIC DNA]</scope>
    <source>
        <strain evidence="2 3">DSM 27421</strain>
    </source>
</reference>
<feature type="compositionally biased region" description="Pro residues" evidence="1">
    <location>
        <begin position="27"/>
        <end position="37"/>
    </location>
</feature>
<feature type="region of interest" description="Disordered" evidence="1">
    <location>
        <begin position="1"/>
        <end position="158"/>
    </location>
</feature>
<dbReference type="AlphaFoldDB" id="A0A5D3B530"/>
<feature type="compositionally biased region" description="Low complexity" evidence="1">
    <location>
        <begin position="87"/>
        <end position="107"/>
    </location>
</feature>
<dbReference type="Proteomes" id="UP000322245">
    <property type="component" value="Unassembled WGS sequence"/>
</dbReference>
<accession>A0A5D3B530</accession>
<evidence type="ECO:0000313" key="2">
    <source>
        <dbReference type="EMBL" id="TYJ57253.1"/>
    </source>
</evidence>
<sequence>MPPPPIPTSSRPTSYNPFRSSNTTIPPVAPATPPPPSYAAHTAHPTQPPQHASYDAYEPVQYSSLSELQKNKPPKNTSTQTSGWGGRASSHGRGDSSAGASSSGGRRVPPIPQDGMMPAVPSAPPRRDASTTAATGPPPVPPRNSSGFQSYIPDSAKSGYNTASERVVDGWNSVATVQRKDQVLSGVGKLGAGAFKLAGKGVYQVGKFAAK</sequence>
<keyword evidence="3" id="KW-1185">Reference proteome</keyword>
<evidence type="ECO:0000313" key="3">
    <source>
        <dbReference type="Proteomes" id="UP000322245"/>
    </source>
</evidence>
<gene>
    <name evidence="2" type="ORF">B9479_001986</name>
</gene>
<feature type="compositionally biased region" description="Polar residues" evidence="1">
    <location>
        <begin position="61"/>
        <end position="82"/>
    </location>
</feature>
<evidence type="ECO:0000256" key="1">
    <source>
        <dbReference type="SAM" id="MobiDB-lite"/>
    </source>
</evidence>
<proteinExistence type="predicted"/>
<protein>
    <submittedName>
        <fullName evidence="2">Uncharacterized protein</fullName>
    </submittedName>
</protein>